<protein>
    <submittedName>
        <fullName evidence="2">Transposase</fullName>
    </submittedName>
</protein>
<evidence type="ECO:0000313" key="3">
    <source>
        <dbReference type="Proteomes" id="UP000628017"/>
    </source>
</evidence>
<dbReference type="EMBL" id="BMKA01000001">
    <property type="protein sequence ID" value="GGA05360.1"/>
    <property type="molecule type" value="Genomic_DNA"/>
</dbReference>
<reference evidence="2" key="2">
    <citation type="submission" date="2020-09" db="EMBL/GenBank/DDBJ databases">
        <authorList>
            <person name="Sun Q."/>
            <person name="Zhou Y."/>
        </authorList>
    </citation>
    <scope>NUCLEOTIDE SEQUENCE</scope>
    <source>
        <strain evidence="2">CGMCC 1.15880</strain>
    </source>
</reference>
<dbReference type="GO" id="GO:0004803">
    <property type="term" value="F:transposase activity"/>
    <property type="evidence" value="ECO:0007669"/>
    <property type="project" value="InterPro"/>
</dbReference>
<dbReference type="SMART" id="SM01321">
    <property type="entry name" value="Y1_Tnp"/>
    <property type="match status" value="1"/>
</dbReference>
<evidence type="ECO:0000259" key="1">
    <source>
        <dbReference type="SMART" id="SM01321"/>
    </source>
</evidence>
<organism evidence="2 3">
    <name type="scientific">Neptunicoccus cionae</name>
    <dbReference type="NCBI Taxonomy" id="2035344"/>
    <lineage>
        <taxon>Bacteria</taxon>
        <taxon>Pseudomonadati</taxon>
        <taxon>Pseudomonadota</taxon>
        <taxon>Alphaproteobacteria</taxon>
        <taxon>Rhodobacterales</taxon>
        <taxon>Paracoccaceae</taxon>
        <taxon>Neptunicoccus</taxon>
    </lineage>
</organism>
<dbReference type="Gene3D" id="3.30.70.1290">
    <property type="entry name" value="Transposase IS200-like"/>
    <property type="match status" value="1"/>
</dbReference>
<dbReference type="InterPro" id="IPR036515">
    <property type="entry name" value="Transposase_17_sf"/>
</dbReference>
<dbReference type="Proteomes" id="UP000628017">
    <property type="component" value="Unassembled WGS sequence"/>
</dbReference>
<name>A0A916VLP0_9RHOB</name>
<dbReference type="GO" id="GO:0043565">
    <property type="term" value="F:sequence-specific DNA binding"/>
    <property type="evidence" value="ECO:0007669"/>
    <property type="project" value="TreeGrafter"/>
</dbReference>
<sequence length="178" mass="20782">MRFCIRMVNYRRPKIAGATVFVTVVLAHRGEDILVRYIDVLRGAVRQTLRAQPFGMDAFVVLPDHFHCVITLPDGDADYARRIGAIKARFVMGIRKVGYVPPLDVPVVSRGRFAGLKPGLRLEKREVGVWQRRFWEHHIRDERDYRNHLRYCWNNPVKHGYVTRAKDWPSSSYHRDNG</sequence>
<dbReference type="SUPFAM" id="SSF143422">
    <property type="entry name" value="Transposase IS200-like"/>
    <property type="match status" value="1"/>
</dbReference>
<reference evidence="2" key="1">
    <citation type="journal article" date="2014" name="Int. J. Syst. Evol. Microbiol.">
        <title>Complete genome sequence of Corynebacterium casei LMG S-19264T (=DSM 44701T), isolated from a smear-ripened cheese.</title>
        <authorList>
            <consortium name="US DOE Joint Genome Institute (JGI-PGF)"/>
            <person name="Walter F."/>
            <person name="Albersmeier A."/>
            <person name="Kalinowski J."/>
            <person name="Ruckert C."/>
        </authorList>
    </citation>
    <scope>NUCLEOTIDE SEQUENCE</scope>
    <source>
        <strain evidence="2">CGMCC 1.15880</strain>
    </source>
</reference>
<dbReference type="InterPro" id="IPR052715">
    <property type="entry name" value="RAYT_transposase"/>
</dbReference>
<dbReference type="PANTHER" id="PTHR36966">
    <property type="entry name" value="REP-ASSOCIATED TYROSINE TRANSPOSASE"/>
    <property type="match status" value="1"/>
</dbReference>
<evidence type="ECO:0000313" key="2">
    <source>
        <dbReference type="EMBL" id="GGA05360.1"/>
    </source>
</evidence>
<gene>
    <name evidence="2" type="ORF">GCM10011498_01220</name>
</gene>
<dbReference type="PANTHER" id="PTHR36966:SF1">
    <property type="entry name" value="REP-ASSOCIATED TYROSINE TRANSPOSASE"/>
    <property type="match status" value="1"/>
</dbReference>
<comment type="caution">
    <text evidence="2">The sequence shown here is derived from an EMBL/GenBank/DDBJ whole genome shotgun (WGS) entry which is preliminary data.</text>
</comment>
<dbReference type="NCBIfam" id="NF047646">
    <property type="entry name" value="REP_Tyr_transpos"/>
    <property type="match status" value="1"/>
</dbReference>
<keyword evidence="3" id="KW-1185">Reference proteome</keyword>
<feature type="domain" description="Transposase IS200-like" evidence="1">
    <location>
        <begin position="15"/>
        <end position="155"/>
    </location>
</feature>
<dbReference type="GO" id="GO:0006313">
    <property type="term" value="P:DNA transposition"/>
    <property type="evidence" value="ECO:0007669"/>
    <property type="project" value="InterPro"/>
</dbReference>
<accession>A0A916VLP0</accession>
<dbReference type="InterPro" id="IPR002686">
    <property type="entry name" value="Transposase_17"/>
</dbReference>
<dbReference type="AlphaFoldDB" id="A0A916VLP0"/>
<proteinExistence type="predicted"/>